<sequence length="276" mass="30047">MIHHVQLASPPGSEERSRRFFVDRIGLTEVAKPAALAGRGGCWFTGPGVAVHIGTEAGFRPARKAHPAIKVPDLDRLHAELTDVAATTAIDDTELPGHRRFYTCDPHGNRLEFLAELPHRWTLGEGCIVRRATVADVAAIVSLLRDDVLGSSREADDPDLYAEAFLEIDADPRQFLAVVEDPSGSVIGTCQLTFTTTLSRQAATRMSIEAVRVANAVRGSGVGKRLITWALDQGVQRGATLAQLTTDRTREDAHRFYRSLGFNDTHHGMKLALPPS</sequence>
<dbReference type="PANTHER" id="PTHR39175:SF1">
    <property type="entry name" value="FAMILY PROTEIN, PUTATIVE (AFU_ORTHOLOGUE AFUA_3G15060)-RELATED"/>
    <property type="match status" value="1"/>
</dbReference>
<name>A0A4R7J9Z4_9ACTN</name>
<keyword evidence="3" id="KW-0808">Transferase</keyword>
<dbReference type="Gene3D" id="3.10.180.10">
    <property type="entry name" value="2,3-Dihydroxybiphenyl 1,2-Dioxygenase, domain 1"/>
    <property type="match status" value="1"/>
</dbReference>
<protein>
    <submittedName>
        <fullName evidence="3">N-acetylglutamate synthase-like GNAT family acetyltransferase</fullName>
    </submittedName>
</protein>
<keyword evidence="4" id="KW-1185">Reference proteome</keyword>
<dbReference type="InterPro" id="IPR016181">
    <property type="entry name" value="Acyl_CoA_acyltransferase"/>
</dbReference>
<feature type="domain" description="VOC" evidence="2">
    <location>
        <begin position="1"/>
        <end position="116"/>
    </location>
</feature>
<dbReference type="Gene3D" id="3.40.630.30">
    <property type="match status" value="1"/>
</dbReference>
<dbReference type="PROSITE" id="PS51819">
    <property type="entry name" value="VOC"/>
    <property type="match status" value="1"/>
</dbReference>
<feature type="domain" description="N-acetyltransferase" evidence="1">
    <location>
        <begin position="127"/>
        <end position="276"/>
    </location>
</feature>
<evidence type="ECO:0000259" key="1">
    <source>
        <dbReference type="PROSITE" id="PS51186"/>
    </source>
</evidence>
<dbReference type="Pfam" id="PF00583">
    <property type="entry name" value="Acetyltransf_1"/>
    <property type="match status" value="1"/>
</dbReference>
<dbReference type="CDD" id="cd04301">
    <property type="entry name" value="NAT_SF"/>
    <property type="match status" value="1"/>
</dbReference>
<evidence type="ECO:0000313" key="3">
    <source>
        <dbReference type="EMBL" id="TDT34370.1"/>
    </source>
</evidence>
<dbReference type="PROSITE" id="PS51186">
    <property type="entry name" value="GNAT"/>
    <property type="match status" value="1"/>
</dbReference>
<proteinExistence type="predicted"/>
<dbReference type="GO" id="GO:0016747">
    <property type="term" value="F:acyltransferase activity, transferring groups other than amino-acyl groups"/>
    <property type="evidence" value="ECO:0007669"/>
    <property type="project" value="InterPro"/>
</dbReference>
<accession>A0A4R7J9Z4</accession>
<dbReference type="AlphaFoldDB" id="A0A4R7J9Z4"/>
<dbReference type="InterPro" id="IPR029068">
    <property type="entry name" value="Glyas_Bleomycin-R_OHBP_Dase"/>
</dbReference>
<dbReference type="InterPro" id="IPR037523">
    <property type="entry name" value="VOC_core"/>
</dbReference>
<dbReference type="PANTHER" id="PTHR39175">
    <property type="entry name" value="FAMILY PROTEIN, PUTATIVE (AFU_ORTHOLOGUE AFUA_3G15060)-RELATED"/>
    <property type="match status" value="1"/>
</dbReference>
<organism evidence="3 4">
    <name type="scientific">Naumannella halotolerans</name>
    <dbReference type="NCBI Taxonomy" id="993414"/>
    <lineage>
        <taxon>Bacteria</taxon>
        <taxon>Bacillati</taxon>
        <taxon>Actinomycetota</taxon>
        <taxon>Actinomycetes</taxon>
        <taxon>Propionibacteriales</taxon>
        <taxon>Propionibacteriaceae</taxon>
        <taxon>Naumannella</taxon>
    </lineage>
</organism>
<gene>
    <name evidence="3" type="ORF">CLV29_2032</name>
</gene>
<dbReference type="EMBL" id="SOAW01000001">
    <property type="protein sequence ID" value="TDT34370.1"/>
    <property type="molecule type" value="Genomic_DNA"/>
</dbReference>
<dbReference type="InterPro" id="IPR000182">
    <property type="entry name" value="GNAT_dom"/>
</dbReference>
<evidence type="ECO:0000259" key="2">
    <source>
        <dbReference type="PROSITE" id="PS51819"/>
    </source>
</evidence>
<comment type="caution">
    <text evidence="3">The sequence shown here is derived from an EMBL/GenBank/DDBJ whole genome shotgun (WGS) entry which is preliminary data.</text>
</comment>
<reference evidence="3 4" key="1">
    <citation type="submission" date="2019-03" db="EMBL/GenBank/DDBJ databases">
        <title>Genomic Encyclopedia of Archaeal and Bacterial Type Strains, Phase II (KMG-II): from individual species to whole genera.</title>
        <authorList>
            <person name="Goeker M."/>
        </authorList>
    </citation>
    <scope>NUCLEOTIDE SEQUENCE [LARGE SCALE GENOMIC DNA]</scope>
    <source>
        <strain evidence="3 4">DSM 24323</strain>
    </source>
</reference>
<dbReference type="Proteomes" id="UP000295371">
    <property type="component" value="Unassembled WGS sequence"/>
</dbReference>
<dbReference type="SUPFAM" id="SSF54593">
    <property type="entry name" value="Glyoxalase/Bleomycin resistance protein/Dihydroxybiphenyl dioxygenase"/>
    <property type="match status" value="1"/>
</dbReference>
<dbReference type="SUPFAM" id="SSF55729">
    <property type="entry name" value="Acyl-CoA N-acyltransferases (Nat)"/>
    <property type="match status" value="1"/>
</dbReference>
<evidence type="ECO:0000313" key="4">
    <source>
        <dbReference type="Proteomes" id="UP000295371"/>
    </source>
</evidence>